<accession>A0A517NMH7</accession>
<dbReference type="InterPro" id="IPR036895">
    <property type="entry name" value="Uracil-DNA_glycosylase-like_sf"/>
</dbReference>
<dbReference type="EMBL" id="CP036526">
    <property type="protein sequence ID" value="QDT08337.1"/>
    <property type="molecule type" value="Genomic_DNA"/>
</dbReference>
<evidence type="ECO:0000256" key="2">
    <source>
        <dbReference type="ARBA" id="ARBA00022763"/>
    </source>
</evidence>
<keyword evidence="4" id="KW-0238">DNA-binding</keyword>
<dbReference type="FunFam" id="3.40.470.10:FF:000005">
    <property type="entry name" value="Single-strand selective monofunctional uracil DNA glycosylase"/>
    <property type="match status" value="1"/>
</dbReference>
<dbReference type="PANTHER" id="PTHR13235:SF2">
    <property type="entry name" value="SINGLE-STRAND SELECTIVE MONOFUNCTIONAL URACIL DNA GLYCOSYLASE"/>
    <property type="match status" value="1"/>
</dbReference>
<evidence type="ECO:0000313" key="7">
    <source>
        <dbReference type="EMBL" id="QDT08337.1"/>
    </source>
</evidence>
<dbReference type="CDD" id="cd19374">
    <property type="entry name" value="UDG-F3_SMUG1-like"/>
    <property type="match status" value="1"/>
</dbReference>
<sequence>MTAAKSPIASQLIRAAKKLAKEVDELSFADPVTHVYNPLSYAWKAHQAYLSLISEKPPAVLFLGMNPGPWGMAQTGVPFGEIAAARDFLGLSSPVDRPDNEHPKRPVEGYDCQRSEVSGRRLWGLFQERYKTRGKFFARHFVTNYCPLVFMEASARNRTPDKLPIDERKPLDAACDRHLKSVIRILDPQHVVGIGVYAEKCLQRALDDSDGKANLSRILHPSPASPAANKDWAGKVTQQLIDAKIWKA</sequence>
<dbReference type="GO" id="GO:0006284">
    <property type="term" value="P:base-excision repair"/>
    <property type="evidence" value="ECO:0007669"/>
    <property type="project" value="InterPro"/>
</dbReference>
<dbReference type="GO" id="GO:0000703">
    <property type="term" value="F:oxidized pyrimidine nucleobase lesion DNA N-glycosylase activity"/>
    <property type="evidence" value="ECO:0007669"/>
    <property type="project" value="TreeGrafter"/>
</dbReference>
<feature type="domain" description="Uracil-DNA glycosylase-like" evidence="6">
    <location>
        <begin position="58"/>
        <end position="228"/>
    </location>
</feature>
<dbReference type="OrthoDB" id="267598at2"/>
<dbReference type="PANTHER" id="PTHR13235">
    <property type="entry name" value="SINGLE-STRAND SELECTIVE MONOFUNCTIONAL URACIL DNA GLYCOSYLASE"/>
    <property type="match status" value="1"/>
</dbReference>
<keyword evidence="3" id="KW-0378">Hydrolase</keyword>
<dbReference type="SUPFAM" id="SSF52141">
    <property type="entry name" value="Uracil-DNA glycosylase-like"/>
    <property type="match status" value="1"/>
</dbReference>
<reference evidence="7 8" key="1">
    <citation type="submission" date="2019-02" db="EMBL/GenBank/DDBJ databases">
        <title>Deep-cultivation of Planctomycetes and their phenomic and genomic characterization uncovers novel biology.</title>
        <authorList>
            <person name="Wiegand S."/>
            <person name="Jogler M."/>
            <person name="Boedeker C."/>
            <person name="Pinto D."/>
            <person name="Vollmers J."/>
            <person name="Rivas-Marin E."/>
            <person name="Kohn T."/>
            <person name="Peeters S.H."/>
            <person name="Heuer A."/>
            <person name="Rast P."/>
            <person name="Oberbeckmann S."/>
            <person name="Bunk B."/>
            <person name="Jeske O."/>
            <person name="Meyerdierks A."/>
            <person name="Storesund J.E."/>
            <person name="Kallscheuer N."/>
            <person name="Luecker S."/>
            <person name="Lage O.M."/>
            <person name="Pohl T."/>
            <person name="Merkel B.J."/>
            <person name="Hornburger P."/>
            <person name="Mueller R.-W."/>
            <person name="Bruemmer F."/>
            <person name="Labrenz M."/>
            <person name="Spormann A.M."/>
            <person name="Op den Camp H."/>
            <person name="Overmann J."/>
            <person name="Amann R."/>
            <person name="Jetten M.S.M."/>
            <person name="Mascher T."/>
            <person name="Medema M.H."/>
            <person name="Devos D.P."/>
            <person name="Kaster A.-K."/>
            <person name="Ovreas L."/>
            <person name="Rohde M."/>
            <person name="Galperin M.Y."/>
            <person name="Jogler C."/>
        </authorList>
    </citation>
    <scope>NUCLEOTIDE SEQUENCE [LARGE SCALE GENOMIC DNA]</scope>
    <source>
        <strain evidence="7 8">K23_9</strain>
    </source>
</reference>
<comment type="similarity">
    <text evidence="1">Belongs to the uracil-DNA glycosylase (UDG) superfamily. SMUG1 family.</text>
</comment>
<dbReference type="GO" id="GO:0003677">
    <property type="term" value="F:DNA binding"/>
    <property type="evidence" value="ECO:0007669"/>
    <property type="project" value="UniProtKB-KW"/>
</dbReference>
<proteinExistence type="inferred from homology"/>
<evidence type="ECO:0000256" key="4">
    <source>
        <dbReference type="ARBA" id="ARBA00023125"/>
    </source>
</evidence>
<dbReference type="GO" id="GO:0017065">
    <property type="term" value="F:single-strand selective uracil DNA N-glycosylase activity"/>
    <property type="evidence" value="ECO:0007669"/>
    <property type="project" value="InterPro"/>
</dbReference>
<evidence type="ECO:0000256" key="5">
    <source>
        <dbReference type="ARBA" id="ARBA00023204"/>
    </source>
</evidence>
<dbReference type="Proteomes" id="UP000319817">
    <property type="component" value="Chromosome"/>
</dbReference>
<evidence type="ECO:0000259" key="6">
    <source>
        <dbReference type="Pfam" id="PF03167"/>
    </source>
</evidence>
<keyword evidence="5" id="KW-0234">DNA repair</keyword>
<dbReference type="InterPro" id="IPR039134">
    <property type="entry name" value="SMUG1"/>
</dbReference>
<dbReference type="InterPro" id="IPR005122">
    <property type="entry name" value="Uracil-DNA_glycosylase-like"/>
</dbReference>
<name>A0A517NMH7_9BACT</name>
<organism evidence="7 8">
    <name type="scientific">Stieleria marina</name>
    <dbReference type="NCBI Taxonomy" id="1930275"/>
    <lineage>
        <taxon>Bacteria</taxon>
        <taxon>Pseudomonadati</taxon>
        <taxon>Planctomycetota</taxon>
        <taxon>Planctomycetia</taxon>
        <taxon>Pirellulales</taxon>
        <taxon>Pirellulaceae</taxon>
        <taxon>Stieleria</taxon>
    </lineage>
</organism>
<evidence type="ECO:0000256" key="3">
    <source>
        <dbReference type="ARBA" id="ARBA00022801"/>
    </source>
</evidence>
<dbReference type="Pfam" id="PF03167">
    <property type="entry name" value="UDG"/>
    <property type="match status" value="1"/>
</dbReference>
<dbReference type="RefSeq" id="WP_145415895.1">
    <property type="nucleotide sequence ID" value="NZ_CP036526.1"/>
</dbReference>
<evidence type="ECO:0000313" key="8">
    <source>
        <dbReference type="Proteomes" id="UP000319817"/>
    </source>
</evidence>
<gene>
    <name evidence="7" type="ORF">K239x_02750</name>
</gene>
<evidence type="ECO:0000256" key="1">
    <source>
        <dbReference type="ARBA" id="ARBA00007889"/>
    </source>
</evidence>
<dbReference type="Gene3D" id="3.40.470.10">
    <property type="entry name" value="Uracil-DNA glycosylase-like domain"/>
    <property type="match status" value="1"/>
</dbReference>
<dbReference type="AlphaFoldDB" id="A0A517NMH7"/>
<keyword evidence="8" id="KW-1185">Reference proteome</keyword>
<protein>
    <submittedName>
        <fullName evidence="7">Uracil DNA glycosylase superfamily protein</fullName>
    </submittedName>
</protein>
<keyword evidence="2" id="KW-0227">DNA damage</keyword>